<proteinExistence type="predicted"/>
<evidence type="ECO:0000313" key="2">
    <source>
        <dbReference type="Proteomes" id="UP000683360"/>
    </source>
</evidence>
<name>A0A8S3RBH0_MYTED</name>
<dbReference type="SMART" id="SM00367">
    <property type="entry name" value="LRR_CC"/>
    <property type="match status" value="4"/>
</dbReference>
<dbReference type="PANTHER" id="PTHR13318">
    <property type="entry name" value="PARTNER OF PAIRED, ISOFORM B-RELATED"/>
    <property type="match status" value="1"/>
</dbReference>
<dbReference type="OrthoDB" id="3219396at2759"/>
<dbReference type="EMBL" id="CAJPWZ010000941">
    <property type="protein sequence ID" value="CAG2204202.1"/>
    <property type="molecule type" value="Genomic_DNA"/>
</dbReference>
<dbReference type="GO" id="GO:0019005">
    <property type="term" value="C:SCF ubiquitin ligase complex"/>
    <property type="evidence" value="ECO:0007669"/>
    <property type="project" value="TreeGrafter"/>
</dbReference>
<dbReference type="InterPro" id="IPR032675">
    <property type="entry name" value="LRR_dom_sf"/>
</dbReference>
<organism evidence="1 2">
    <name type="scientific">Mytilus edulis</name>
    <name type="common">Blue mussel</name>
    <dbReference type="NCBI Taxonomy" id="6550"/>
    <lineage>
        <taxon>Eukaryota</taxon>
        <taxon>Metazoa</taxon>
        <taxon>Spiralia</taxon>
        <taxon>Lophotrochozoa</taxon>
        <taxon>Mollusca</taxon>
        <taxon>Bivalvia</taxon>
        <taxon>Autobranchia</taxon>
        <taxon>Pteriomorphia</taxon>
        <taxon>Mytilida</taxon>
        <taxon>Mytiloidea</taxon>
        <taxon>Mytilidae</taxon>
        <taxon>Mytilinae</taxon>
        <taxon>Mytilus</taxon>
    </lineage>
</organism>
<comment type="caution">
    <text evidence="1">The sequence shown here is derived from an EMBL/GenBank/DDBJ whole genome shotgun (WGS) entry which is preliminary data.</text>
</comment>
<reference evidence="1" key="1">
    <citation type="submission" date="2021-03" db="EMBL/GenBank/DDBJ databases">
        <authorList>
            <person name="Bekaert M."/>
        </authorList>
    </citation>
    <scope>NUCLEOTIDE SEQUENCE</scope>
</reference>
<dbReference type="Gene3D" id="3.80.10.10">
    <property type="entry name" value="Ribonuclease Inhibitor"/>
    <property type="match status" value="2"/>
</dbReference>
<dbReference type="Proteomes" id="UP000683360">
    <property type="component" value="Unassembled WGS sequence"/>
</dbReference>
<sequence>MVFTYLTLEERILAKTVCTLWCKICRSKSLWKSVNATALQSYTILCDISLNRHHIRYLKITPILLLKLLQYDDNVKFENLSHLNLALYHVDNAQIFKLISKRCSNIKMLKFKCCSAQTLKKAINATANLLLHELDIIFYGTDVNIPDITMLSECNPQLRKLSINTLSTGLLNYGVHSSKTIFSIRARNTSLCHNIFLNMPVIYTLSLLHLDETDINDDSLLIISKNAPNLNSVSIFGCKATDKGILILTSSCRKLEYFRMGNCLQKLSLYAISNECSTLMYIEARKTSLSSHMHLHELSTSCHHLHAIKLIDVTGLDDLAIEIIADNCAELKIAHFSGSSDITLTAVAYMLFKCRMLTELILKLCVSLSQTRNVNQLLSNTSSHKLLIKDLKNAHQSKAFEPLRNFKQQSTSSKFMLHLKPRFIQEDKEAGLISHDKMTTMMTKEALFKYSPTRHCELRTLDVGSCNNLTPESMVDITKFCPELRSLICLDCKQFMSLDAKVILHEIFQNCLFIRSICLGKHDTIYSSNYPL</sequence>
<dbReference type="GO" id="GO:0031146">
    <property type="term" value="P:SCF-dependent proteasomal ubiquitin-dependent protein catabolic process"/>
    <property type="evidence" value="ECO:0007669"/>
    <property type="project" value="TreeGrafter"/>
</dbReference>
<dbReference type="InterPro" id="IPR006553">
    <property type="entry name" value="Leu-rich_rpt_Cys-con_subtyp"/>
</dbReference>
<keyword evidence="2" id="KW-1185">Reference proteome</keyword>
<protein>
    <submittedName>
        <fullName evidence="1">Uncharacterized protein</fullName>
    </submittedName>
</protein>
<gene>
    <name evidence="1" type="ORF">MEDL_18707</name>
</gene>
<dbReference type="AlphaFoldDB" id="A0A8S3RBH0"/>
<evidence type="ECO:0000313" key="1">
    <source>
        <dbReference type="EMBL" id="CAG2204202.1"/>
    </source>
</evidence>
<dbReference type="SUPFAM" id="SSF52047">
    <property type="entry name" value="RNI-like"/>
    <property type="match status" value="2"/>
</dbReference>
<accession>A0A8S3RBH0</accession>